<dbReference type="PROSITE" id="PS50104">
    <property type="entry name" value="TIR"/>
    <property type="match status" value="1"/>
</dbReference>
<evidence type="ECO:0000313" key="2">
    <source>
        <dbReference type="EMBL" id="NOK08962.1"/>
    </source>
</evidence>
<dbReference type="Gene3D" id="3.40.50.10140">
    <property type="entry name" value="Toll/interleukin-1 receptor homology (TIR) domain"/>
    <property type="match status" value="1"/>
</dbReference>
<feature type="domain" description="TIR" evidence="1">
    <location>
        <begin position="107"/>
        <end position="244"/>
    </location>
</feature>
<dbReference type="RefSeq" id="WP_171413178.1">
    <property type="nucleotide sequence ID" value="NZ_JABFJW010000042.1"/>
</dbReference>
<organism evidence="2 3">
    <name type="scientific">Corallococcus exercitus</name>
    <dbReference type="NCBI Taxonomy" id="2316736"/>
    <lineage>
        <taxon>Bacteria</taxon>
        <taxon>Pseudomonadati</taxon>
        <taxon>Myxococcota</taxon>
        <taxon>Myxococcia</taxon>
        <taxon>Myxococcales</taxon>
        <taxon>Cystobacterineae</taxon>
        <taxon>Myxococcaceae</taxon>
        <taxon>Corallococcus</taxon>
    </lineage>
</organism>
<reference evidence="2 3" key="1">
    <citation type="submission" date="2020-05" db="EMBL/GenBank/DDBJ databases">
        <authorList>
            <person name="Whitworth D."/>
        </authorList>
    </citation>
    <scope>NUCLEOTIDE SEQUENCE [LARGE SCALE GENOMIC DNA]</scope>
    <source>
        <strain evidence="2 3">CA046A</strain>
    </source>
</reference>
<dbReference type="GO" id="GO:0007165">
    <property type="term" value="P:signal transduction"/>
    <property type="evidence" value="ECO:0007669"/>
    <property type="project" value="InterPro"/>
</dbReference>
<dbReference type="InterPro" id="IPR000157">
    <property type="entry name" value="TIR_dom"/>
</dbReference>
<dbReference type="SMART" id="SM00255">
    <property type="entry name" value="TIR"/>
    <property type="match status" value="1"/>
</dbReference>
<evidence type="ECO:0000313" key="3">
    <source>
        <dbReference type="Proteomes" id="UP000528460"/>
    </source>
</evidence>
<sequence>MAWLLSQIAALDSADIVLAIGGKEGGAAELLLQLTTERRRPVLPFTFLGGVAASTFARMRYELFDRLGEGGIEALQDPARVDTCADLASHLVAGRRRDGLEKLEPTRSPVVFISYPRARPAEADFVEMNLRRRNIDVIRDEHDFGTGYEVPGLISEALHRATLFIALWCSDYACSPWCCDELEMALDRLERSPQAPPLMVAVLCLDETRVVPKRARKLLHHPVRSRDELLATVLRLIEQHAPTR</sequence>
<proteinExistence type="predicted"/>
<evidence type="ECO:0000259" key="1">
    <source>
        <dbReference type="PROSITE" id="PS50104"/>
    </source>
</evidence>
<accession>A0A7Y4JRM8</accession>
<dbReference type="InterPro" id="IPR035897">
    <property type="entry name" value="Toll_tir_struct_dom_sf"/>
</dbReference>
<dbReference type="SUPFAM" id="SSF52200">
    <property type="entry name" value="Toll/Interleukin receptor TIR domain"/>
    <property type="match status" value="1"/>
</dbReference>
<dbReference type="AlphaFoldDB" id="A0A7Y4JRM8"/>
<keyword evidence="2" id="KW-0675">Receptor</keyword>
<dbReference type="EMBL" id="JABFJW010000042">
    <property type="protein sequence ID" value="NOK08962.1"/>
    <property type="molecule type" value="Genomic_DNA"/>
</dbReference>
<dbReference type="Proteomes" id="UP000528460">
    <property type="component" value="Unassembled WGS sequence"/>
</dbReference>
<protein>
    <submittedName>
        <fullName evidence="2">Toll/interleukin-1 receptor domain-containing protein</fullName>
    </submittedName>
</protein>
<name>A0A7Y4JRM8_9BACT</name>
<gene>
    <name evidence="2" type="ORF">HNS30_07950</name>
</gene>
<dbReference type="Pfam" id="PF13676">
    <property type="entry name" value="TIR_2"/>
    <property type="match status" value="1"/>
</dbReference>
<comment type="caution">
    <text evidence="2">The sequence shown here is derived from an EMBL/GenBank/DDBJ whole genome shotgun (WGS) entry which is preliminary data.</text>
</comment>